<dbReference type="Pfam" id="PF07969">
    <property type="entry name" value="Amidohydro_3"/>
    <property type="match status" value="1"/>
</dbReference>
<comment type="cofactor">
    <cofactor evidence="1">
        <name>Zn(2+)</name>
        <dbReference type="ChEBI" id="CHEBI:29105"/>
    </cofactor>
</comment>
<dbReference type="PROSITE" id="PS00482">
    <property type="entry name" value="DIHYDROOROTASE_1"/>
    <property type="match status" value="1"/>
</dbReference>
<protein>
    <submittedName>
        <fullName evidence="6">Allantoinase</fullName>
    </submittedName>
</protein>
<sequence length="543" mass="58126">MAYIDPSGPILDSILSHTPPYDSDIPFTVLVSSRAVIFDEENNLVVSPATLTLSPQTGTIISILPTVLPASSFPPNTQYIDHTPHLLLPGLVDAHVHLNEPGRTEWEGFNTGTKAAASGGVTTVIDMPLNAIPPTTTLHGLKEKIKAAEGQCWVDVGFYGGIIPGNSAELLPLVQAGVRGFKGFLIESGVDEFPAVSATDVALAMTTLSNTPTTLMFHAEMIPPITASVGDDVQTSLPPLSPSGPLTSYSTFLSSRPPAFETYAIEEILSLSHLAPDLQLHIVHLSAIEAIPLLRAARERGVKITAETCFHYLALASEEVQDGDTRHKCCPPIRNSINRDGLWSELAKPDSVLQTIVSDHSPCTPELKLLPETISRCCGEAGEVKGEVKGVNGELISAAEAEEKEKGDFFASWGGISSVGLGLPILWTSSLSRPTPLSILDVVRLCAINTAAQVGLSHRKGALRPGMDADVCVFDDAAEWVVGRESLLFRNKVSPYQGRQMRGVVRETWVRGTKVFERGMGNGGFVGKGGLPTGRLLLERRKL</sequence>
<evidence type="ECO:0000259" key="4">
    <source>
        <dbReference type="Pfam" id="PF01979"/>
    </source>
</evidence>
<dbReference type="InterPro" id="IPR018228">
    <property type="entry name" value="DNase_TatD-rel_CS"/>
</dbReference>
<dbReference type="GO" id="GO:0005737">
    <property type="term" value="C:cytoplasm"/>
    <property type="evidence" value="ECO:0007669"/>
    <property type="project" value="TreeGrafter"/>
</dbReference>
<dbReference type="AlphaFoldDB" id="A0A8H8R080"/>
<organism evidence="6 7">
    <name type="scientific">Lachnellula hyalina</name>
    <dbReference type="NCBI Taxonomy" id="1316788"/>
    <lineage>
        <taxon>Eukaryota</taxon>
        <taxon>Fungi</taxon>
        <taxon>Dikarya</taxon>
        <taxon>Ascomycota</taxon>
        <taxon>Pezizomycotina</taxon>
        <taxon>Leotiomycetes</taxon>
        <taxon>Helotiales</taxon>
        <taxon>Lachnaceae</taxon>
        <taxon>Lachnellula</taxon>
    </lineage>
</organism>
<dbReference type="InterPro" id="IPR013108">
    <property type="entry name" value="Amidohydro_3"/>
</dbReference>
<evidence type="ECO:0000256" key="1">
    <source>
        <dbReference type="ARBA" id="ARBA00001947"/>
    </source>
</evidence>
<gene>
    <name evidence="6" type="primary">DAL1</name>
    <name evidence="6" type="ORF">LHYA1_G006895</name>
</gene>
<proteinExistence type="predicted"/>
<dbReference type="EMBL" id="QGMH01000127">
    <property type="protein sequence ID" value="TVY24514.1"/>
    <property type="molecule type" value="Genomic_DNA"/>
</dbReference>
<feature type="domain" description="Amidohydrolase-related" evidence="4">
    <location>
        <begin position="87"/>
        <end position="204"/>
    </location>
</feature>
<dbReference type="PANTHER" id="PTHR43668:SF2">
    <property type="entry name" value="ALLANTOINASE"/>
    <property type="match status" value="1"/>
</dbReference>
<name>A0A8H8R080_9HELO</name>
<keyword evidence="3" id="KW-0378">Hydrolase</keyword>
<evidence type="ECO:0000313" key="6">
    <source>
        <dbReference type="EMBL" id="TVY24514.1"/>
    </source>
</evidence>
<dbReference type="InterPro" id="IPR002195">
    <property type="entry name" value="Dihydroorotase_CS"/>
</dbReference>
<evidence type="ECO:0000256" key="3">
    <source>
        <dbReference type="ARBA" id="ARBA00022801"/>
    </source>
</evidence>
<dbReference type="InterPro" id="IPR050138">
    <property type="entry name" value="DHOase/Allantoinase_Hydrolase"/>
</dbReference>
<dbReference type="GO" id="GO:0046872">
    <property type="term" value="F:metal ion binding"/>
    <property type="evidence" value="ECO:0007669"/>
    <property type="project" value="UniProtKB-KW"/>
</dbReference>
<evidence type="ECO:0000256" key="2">
    <source>
        <dbReference type="ARBA" id="ARBA00022723"/>
    </source>
</evidence>
<dbReference type="GO" id="GO:0006145">
    <property type="term" value="P:purine nucleobase catabolic process"/>
    <property type="evidence" value="ECO:0007669"/>
    <property type="project" value="TreeGrafter"/>
</dbReference>
<dbReference type="InterPro" id="IPR006680">
    <property type="entry name" value="Amidohydro-rel"/>
</dbReference>
<dbReference type="InterPro" id="IPR032466">
    <property type="entry name" value="Metal_Hydrolase"/>
</dbReference>
<dbReference type="Gene3D" id="3.20.20.140">
    <property type="entry name" value="Metal-dependent hydrolases"/>
    <property type="match status" value="1"/>
</dbReference>
<feature type="domain" description="Amidohydrolase 3" evidence="5">
    <location>
        <begin position="435"/>
        <end position="515"/>
    </location>
</feature>
<dbReference type="GeneID" id="41987093"/>
<dbReference type="GO" id="GO:0004038">
    <property type="term" value="F:allantoinase activity"/>
    <property type="evidence" value="ECO:0007669"/>
    <property type="project" value="TreeGrafter"/>
</dbReference>
<accession>A0A8H8R080</accession>
<dbReference type="SUPFAM" id="SSF51338">
    <property type="entry name" value="Composite domain of metallo-dependent hydrolases"/>
    <property type="match status" value="1"/>
</dbReference>
<keyword evidence="2" id="KW-0479">Metal-binding</keyword>
<reference evidence="6 7" key="1">
    <citation type="submission" date="2018-05" db="EMBL/GenBank/DDBJ databases">
        <title>Genome sequencing and assembly of the regulated plant pathogen Lachnellula willkommii and related sister species for the development of diagnostic species identification markers.</title>
        <authorList>
            <person name="Giroux E."/>
            <person name="Bilodeau G."/>
        </authorList>
    </citation>
    <scope>NUCLEOTIDE SEQUENCE [LARGE SCALE GENOMIC DNA]</scope>
    <source>
        <strain evidence="6 7">CBS 185.66</strain>
    </source>
</reference>
<dbReference type="PROSITE" id="PS01137">
    <property type="entry name" value="TATD_1"/>
    <property type="match status" value="1"/>
</dbReference>
<dbReference type="PANTHER" id="PTHR43668">
    <property type="entry name" value="ALLANTOINASE"/>
    <property type="match status" value="1"/>
</dbReference>
<dbReference type="RefSeq" id="XP_031003302.1">
    <property type="nucleotide sequence ID" value="XM_031151828.1"/>
</dbReference>
<dbReference type="InterPro" id="IPR011059">
    <property type="entry name" value="Metal-dep_hydrolase_composite"/>
</dbReference>
<evidence type="ECO:0000259" key="5">
    <source>
        <dbReference type="Pfam" id="PF07969"/>
    </source>
</evidence>
<evidence type="ECO:0000313" key="7">
    <source>
        <dbReference type="Proteomes" id="UP000431533"/>
    </source>
</evidence>
<dbReference type="SUPFAM" id="SSF51556">
    <property type="entry name" value="Metallo-dependent hydrolases"/>
    <property type="match status" value="1"/>
</dbReference>
<dbReference type="OrthoDB" id="10258955at2759"/>
<dbReference type="Pfam" id="PF01979">
    <property type="entry name" value="Amidohydro_1"/>
    <property type="match status" value="1"/>
</dbReference>
<dbReference type="Proteomes" id="UP000431533">
    <property type="component" value="Unassembled WGS sequence"/>
</dbReference>
<comment type="caution">
    <text evidence="6">The sequence shown here is derived from an EMBL/GenBank/DDBJ whole genome shotgun (WGS) entry which is preliminary data.</text>
</comment>
<keyword evidence="7" id="KW-1185">Reference proteome</keyword>